<name>A0ABZ3H8E0_9BACT</name>
<dbReference type="RefSeq" id="WP_345969758.1">
    <property type="nucleotide sequence ID" value="NZ_CP147920.1"/>
</dbReference>
<sequence length="159" mass="17652">MQNKNRVLKRGGFAVIAAVFMMLLITLMLLKMLSYSTDVSARTSNDYLNEQAQLLAFNATEDAVYRISGENRDANLSCTTSFNDTYPSTGTAMFNINVTIQYIWQTGMIPGGTGCNNILTTVSTDTQHGSALIDVYVTSHASLNLDEPIRFHRRTLQKL</sequence>
<accession>A0ABZ3H8E0</accession>
<evidence type="ECO:0000313" key="3">
    <source>
        <dbReference type="Proteomes" id="UP001447842"/>
    </source>
</evidence>
<keyword evidence="1" id="KW-0472">Membrane</keyword>
<organism evidence="2 3">
    <name type="scientific">Sulfurimonas diazotrophicus</name>
    <dbReference type="NCBI Taxonomy" id="3131939"/>
    <lineage>
        <taxon>Bacteria</taxon>
        <taxon>Pseudomonadati</taxon>
        <taxon>Campylobacterota</taxon>
        <taxon>Epsilonproteobacteria</taxon>
        <taxon>Campylobacterales</taxon>
        <taxon>Sulfurimonadaceae</taxon>
        <taxon>Sulfurimonas</taxon>
    </lineage>
</organism>
<dbReference type="Proteomes" id="UP001447842">
    <property type="component" value="Chromosome"/>
</dbReference>
<dbReference type="EMBL" id="CP147920">
    <property type="protein sequence ID" value="XAU14652.1"/>
    <property type="molecule type" value="Genomic_DNA"/>
</dbReference>
<keyword evidence="3" id="KW-1185">Reference proteome</keyword>
<keyword evidence="1" id="KW-0812">Transmembrane</keyword>
<evidence type="ECO:0008006" key="4">
    <source>
        <dbReference type="Google" id="ProtNLM"/>
    </source>
</evidence>
<evidence type="ECO:0000313" key="2">
    <source>
        <dbReference type="EMBL" id="XAU14652.1"/>
    </source>
</evidence>
<gene>
    <name evidence="2" type="ORF">WCY31_10415</name>
</gene>
<evidence type="ECO:0000256" key="1">
    <source>
        <dbReference type="SAM" id="Phobius"/>
    </source>
</evidence>
<proteinExistence type="predicted"/>
<keyword evidence="1" id="KW-1133">Transmembrane helix</keyword>
<feature type="transmembrane region" description="Helical" evidence="1">
    <location>
        <begin position="12"/>
        <end position="33"/>
    </location>
</feature>
<reference evidence="2 3" key="1">
    <citation type="submission" date="2024-03" db="EMBL/GenBank/DDBJ databases">
        <title>Sulfurimonas sp. HSL3-1.</title>
        <authorList>
            <person name="Wang S."/>
        </authorList>
    </citation>
    <scope>NUCLEOTIDE SEQUENCE [LARGE SCALE GENOMIC DNA]</scope>
    <source>
        <strain evidence="2 3">HSL3-1</strain>
    </source>
</reference>
<protein>
    <recommendedName>
        <fullName evidence="4">Type 4 fimbrial biogenesis protein PilX N-terminal domain-containing protein</fullName>
    </recommendedName>
</protein>